<dbReference type="Proteomes" id="UP000272928">
    <property type="component" value="Unassembled WGS sequence"/>
</dbReference>
<protein>
    <submittedName>
        <fullName evidence="1">Uncharacterized protein</fullName>
    </submittedName>
</protein>
<sequence>MQRFATDIIMNSSLLLFPLLVTAFGDIITWEKNEFVGIVKYNLQDCDIIIKSLKYFIQYYRRFNTLSHKFVSPKTKRLFGWYR</sequence>
<dbReference type="AlphaFoldDB" id="A0A428CKQ0"/>
<proteinExistence type="predicted"/>
<reference evidence="1 2" key="1">
    <citation type="submission" date="2018-11" db="EMBL/GenBank/DDBJ databases">
        <title>Species Designations Belie Phenotypic and Genotypic Heterogeneity in Oral Streptococci.</title>
        <authorList>
            <person name="Velsko I."/>
        </authorList>
    </citation>
    <scope>NUCLEOTIDE SEQUENCE [LARGE SCALE GENOMIC DNA]</scope>
    <source>
        <strain evidence="1 2">BCA16</strain>
    </source>
</reference>
<dbReference type="EMBL" id="RJNQ01000005">
    <property type="protein sequence ID" value="RSI78569.1"/>
    <property type="molecule type" value="Genomic_DNA"/>
</dbReference>
<gene>
    <name evidence="1" type="ORF">D8856_03200</name>
</gene>
<comment type="caution">
    <text evidence="1">The sequence shown here is derived from an EMBL/GenBank/DDBJ whole genome shotgun (WGS) entry which is preliminary data.</text>
</comment>
<name>A0A428CKQ0_STRMT</name>
<accession>A0A428CKQ0</accession>
<evidence type="ECO:0000313" key="1">
    <source>
        <dbReference type="EMBL" id="RSI78569.1"/>
    </source>
</evidence>
<evidence type="ECO:0000313" key="2">
    <source>
        <dbReference type="Proteomes" id="UP000272928"/>
    </source>
</evidence>
<organism evidence="1 2">
    <name type="scientific">Streptococcus mitis</name>
    <dbReference type="NCBI Taxonomy" id="28037"/>
    <lineage>
        <taxon>Bacteria</taxon>
        <taxon>Bacillati</taxon>
        <taxon>Bacillota</taxon>
        <taxon>Bacilli</taxon>
        <taxon>Lactobacillales</taxon>
        <taxon>Streptococcaceae</taxon>
        <taxon>Streptococcus</taxon>
        <taxon>Streptococcus mitis group</taxon>
    </lineage>
</organism>